<reference evidence="5 6" key="1">
    <citation type="submission" date="2024-09" db="EMBL/GenBank/DDBJ databases">
        <authorList>
            <person name="Sun Q."/>
            <person name="Mori K."/>
        </authorList>
    </citation>
    <scope>NUCLEOTIDE SEQUENCE [LARGE SCALE GENOMIC DNA]</scope>
    <source>
        <strain evidence="5 6">CCM 7759</strain>
    </source>
</reference>
<evidence type="ECO:0000313" key="6">
    <source>
        <dbReference type="Proteomes" id="UP001589776"/>
    </source>
</evidence>
<dbReference type="EMBL" id="JBHLWN010000060">
    <property type="protein sequence ID" value="MFC0213729.1"/>
    <property type="molecule type" value="Genomic_DNA"/>
</dbReference>
<evidence type="ECO:0000259" key="4">
    <source>
        <dbReference type="PROSITE" id="PS01124"/>
    </source>
</evidence>
<proteinExistence type="predicted"/>
<accession>A0ABV6DM58</accession>
<keyword evidence="1" id="KW-0805">Transcription regulation</keyword>
<dbReference type="PANTHER" id="PTHR46796">
    <property type="entry name" value="HTH-TYPE TRANSCRIPTIONAL ACTIVATOR RHAS-RELATED"/>
    <property type="match status" value="1"/>
</dbReference>
<evidence type="ECO:0000256" key="2">
    <source>
        <dbReference type="ARBA" id="ARBA00023125"/>
    </source>
</evidence>
<keyword evidence="2" id="KW-0238">DNA-binding</keyword>
<dbReference type="Pfam" id="PF20240">
    <property type="entry name" value="DUF6597"/>
    <property type="match status" value="1"/>
</dbReference>
<keyword evidence="6" id="KW-1185">Reference proteome</keyword>
<evidence type="ECO:0000256" key="3">
    <source>
        <dbReference type="ARBA" id="ARBA00023163"/>
    </source>
</evidence>
<keyword evidence="3" id="KW-0804">Transcription</keyword>
<dbReference type="RefSeq" id="WP_377471053.1">
    <property type="nucleotide sequence ID" value="NZ_JBHLWN010000060.1"/>
</dbReference>
<comment type="caution">
    <text evidence="5">The sequence shown here is derived from an EMBL/GenBank/DDBJ whole genome shotgun (WGS) entry which is preliminary data.</text>
</comment>
<dbReference type="InterPro" id="IPR046532">
    <property type="entry name" value="DUF6597"/>
</dbReference>
<protein>
    <submittedName>
        <fullName evidence="5">Helix-turn-helix domain-containing protein</fullName>
    </submittedName>
</protein>
<dbReference type="InterPro" id="IPR050204">
    <property type="entry name" value="AraC_XylS_family_regulators"/>
</dbReference>
<dbReference type="InterPro" id="IPR018060">
    <property type="entry name" value="HTH_AraC"/>
</dbReference>
<dbReference type="Gene3D" id="1.10.10.60">
    <property type="entry name" value="Homeodomain-like"/>
    <property type="match status" value="1"/>
</dbReference>
<gene>
    <name evidence="5" type="ORF">ACFFK0_14890</name>
</gene>
<dbReference type="Pfam" id="PF12833">
    <property type="entry name" value="HTH_18"/>
    <property type="match status" value="1"/>
</dbReference>
<evidence type="ECO:0000313" key="5">
    <source>
        <dbReference type="EMBL" id="MFC0213729.1"/>
    </source>
</evidence>
<feature type="domain" description="HTH araC/xylS-type" evidence="4">
    <location>
        <begin position="166"/>
        <end position="264"/>
    </location>
</feature>
<name>A0ABV6DM58_9BACL</name>
<dbReference type="PROSITE" id="PS01124">
    <property type="entry name" value="HTH_ARAC_FAMILY_2"/>
    <property type="match status" value="1"/>
</dbReference>
<dbReference type="SMART" id="SM00342">
    <property type="entry name" value="HTH_ARAC"/>
    <property type="match status" value="1"/>
</dbReference>
<organism evidence="5 6">
    <name type="scientific">Paenibacillus chartarius</name>
    <dbReference type="NCBI Taxonomy" id="747481"/>
    <lineage>
        <taxon>Bacteria</taxon>
        <taxon>Bacillati</taxon>
        <taxon>Bacillota</taxon>
        <taxon>Bacilli</taxon>
        <taxon>Bacillales</taxon>
        <taxon>Paenibacillaceae</taxon>
        <taxon>Paenibacillus</taxon>
    </lineage>
</organism>
<sequence>MNAIQFSLLQPSPQLSRDVESIRVTTHPGSVAAEVSVCPSGYPGIVFQLAKDGTAAIERIVMRRAQQTEIPLLFLHGQDSEPSVMHFKAIPFTTIQVVFKSHALYSLFGFDASTLRGGSLPPEQFGAKELERTMLLTQSNTERVTLIEQFLIERLEQTNKRDELIEQMLTYMRERIAELSVRRVLSDFPISERQFQKRFARVVGMPPQLYIRLIRVNEAIRLLKSRQFDRLADVAYQLNYFDQSHFIREMKRFSFINPKSLTMQERGLHVDETGASYT</sequence>
<evidence type="ECO:0000256" key="1">
    <source>
        <dbReference type="ARBA" id="ARBA00023015"/>
    </source>
</evidence>
<dbReference type="Proteomes" id="UP001589776">
    <property type="component" value="Unassembled WGS sequence"/>
</dbReference>
<dbReference type="PANTHER" id="PTHR46796:SF13">
    <property type="entry name" value="HTH-TYPE TRANSCRIPTIONAL ACTIVATOR RHAS"/>
    <property type="match status" value="1"/>
</dbReference>